<evidence type="ECO:0000313" key="4">
    <source>
        <dbReference type="Proteomes" id="UP000092741"/>
    </source>
</evidence>
<evidence type="ECO:0000313" key="3">
    <source>
        <dbReference type="EMBL" id="ANQ14204.1"/>
    </source>
</evidence>
<dbReference type="PROSITE" id="PS51257">
    <property type="entry name" value="PROKAR_LIPOPROTEIN"/>
    <property type="match status" value="1"/>
</dbReference>
<evidence type="ECO:0000256" key="1">
    <source>
        <dbReference type="SAM" id="SignalP"/>
    </source>
</evidence>
<dbReference type="SUPFAM" id="SSF54403">
    <property type="entry name" value="Cystatin/monellin"/>
    <property type="match status" value="1"/>
</dbReference>
<dbReference type="GO" id="GO:0004869">
    <property type="term" value="F:cysteine-type endopeptidase inhibitor activity"/>
    <property type="evidence" value="ECO:0007669"/>
    <property type="project" value="InterPro"/>
</dbReference>
<accession>A0AAN0Y5F3</accession>
<dbReference type="EMBL" id="CP016346">
    <property type="protein sequence ID" value="ANQ14204.1"/>
    <property type="molecule type" value="Genomic_DNA"/>
</dbReference>
<feature type="domain" description="Cystatin" evidence="2">
    <location>
        <begin position="51"/>
        <end position="98"/>
    </location>
</feature>
<gene>
    <name evidence="3" type="ORF">BA890_15690</name>
</gene>
<dbReference type="Gene3D" id="3.10.450.10">
    <property type="match status" value="1"/>
</dbReference>
<evidence type="ECO:0000259" key="2">
    <source>
        <dbReference type="Pfam" id="PF00031"/>
    </source>
</evidence>
<keyword evidence="4" id="KW-1185">Reference proteome</keyword>
<dbReference type="GeneID" id="70915162"/>
<dbReference type="AlphaFoldDB" id="A0AAN0Y5F3"/>
<proteinExistence type="predicted"/>
<feature type="signal peptide" evidence="1">
    <location>
        <begin position="1"/>
        <end position="22"/>
    </location>
</feature>
<sequence>MKFKTMSACAVLVLLVGCQQNSPEETTEITTSADVCSSQGNMPGGWKMFKSTPDVQKAMAFVLTEMDSASSFKQIINVHAQIVSGVNYAIEFEMDDGVVWNTIVYRNLDGDYSITQSPHEGKFCEQ</sequence>
<keyword evidence="1" id="KW-0732">Signal</keyword>
<dbReference type="RefSeq" id="WP_024372929.1">
    <property type="nucleotide sequence ID" value="NZ_ATFJ01000032.1"/>
</dbReference>
<keyword evidence="3" id="KW-0670">Pyruvate</keyword>
<protein>
    <submittedName>
        <fullName evidence="3">Pyruvate dehydrogenase</fullName>
    </submittedName>
</protein>
<dbReference type="InterPro" id="IPR000010">
    <property type="entry name" value="Cystatin_dom"/>
</dbReference>
<dbReference type="KEGG" id="vna:PN96_20190"/>
<dbReference type="Pfam" id="PF00031">
    <property type="entry name" value="Cystatin"/>
    <property type="match status" value="1"/>
</dbReference>
<dbReference type="InterPro" id="IPR046350">
    <property type="entry name" value="Cystatin_sf"/>
</dbReference>
<feature type="chain" id="PRO_5042987234" evidence="1">
    <location>
        <begin position="23"/>
        <end position="126"/>
    </location>
</feature>
<dbReference type="Proteomes" id="UP000092741">
    <property type="component" value="Chromosome 2"/>
</dbReference>
<organism evidence="3 4">
    <name type="scientific">Vibrio natriegens NBRC 15636 = ATCC 14048 = DSM 759</name>
    <dbReference type="NCBI Taxonomy" id="1219067"/>
    <lineage>
        <taxon>Bacteria</taxon>
        <taxon>Pseudomonadati</taxon>
        <taxon>Pseudomonadota</taxon>
        <taxon>Gammaproteobacteria</taxon>
        <taxon>Vibrionales</taxon>
        <taxon>Vibrionaceae</taxon>
        <taxon>Vibrio</taxon>
    </lineage>
</organism>
<reference evidence="3 4" key="1">
    <citation type="submission" date="2016-07" db="EMBL/GenBank/DDBJ databases">
        <title>Developing Vibrio natriegens as a novel, fast-growing host for biotechnology.</title>
        <authorList>
            <person name="Weinstock M.T."/>
            <person name="Hesek E.D."/>
            <person name="Wilson C.M."/>
            <person name="Gibson D.G."/>
        </authorList>
    </citation>
    <scope>NUCLEOTIDE SEQUENCE [LARGE SCALE GENOMIC DNA]</scope>
    <source>
        <strain evidence="3 4">ATCC 14048</strain>
    </source>
</reference>
<name>A0AAN0Y5F3_VIBNA</name>
<dbReference type="CDD" id="cd00042">
    <property type="entry name" value="CY"/>
    <property type="match status" value="1"/>
</dbReference>